<organism evidence="3">
    <name type="scientific">marine sediment metagenome</name>
    <dbReference type="NCBI Taxonomy" id="412755"/>
    <lineage>
        <taxon>unclassified sequences</taxon>
        <taxon>metagenomes</taxon>
        <taxon>ecological metagenomes</taxon>
    </lineage>
</organism>
<dbReference type="EMBL" id="LAZR01002408">
    <property type="protein sequence ID" value="KKN30410.1"/>
    <property type="molecule type" value="Genomic_DNA"/>
</dbReference>
<evidence type="ECO:0000259" key="1">
    <source>
        <dbReference type="Pfam" id="PF01796"/>
    </source>
</evidence>
<dbReference type="InterPro" id="IPR012340">
    <property type="entry name" value="NA-bd_OB-fold"/>
</dbReference>
<dbReference type="Pfam" id="PF12172">
    <property type="entry name" value="zf-ChsH2"/>
    <property type="match status" value="1"/>
</dbReference>
<protein>
    <recommendedName>
        <fullName evidence="4">DUF35 domain-containing protein</fullName>
    </recommendedName>
</protein>
<comment type="caution">
    <text evidence="3">The sequence shown here is derived from an EMBL/GenBank/DDBJ whole genome shotgun (WGS) entry which is preliminary data.</text>
</comment>
<feature type="domain" description="ChsH2 rubredoxin-like zinc ribbon" evidence="2">
    <location>
        <begin position="20"/>
        <end position="48"/>
    </location>
</feature>
<dbReference type="InterPro" id="IPR002878">
    <property type="entry name" value="ChsH2_C"/>
</dbReference>
<reference evidence="3" key="1">
    <citation type="journal article" date="2015" name="Nature">
        <title>Complex archaea that bridge the gap between prokaryotes and eukaryotes.</title>
        <authorList>
            <person name="Spang A."/>
            <person name="Saw J.H."/>
            <person name="Jorgensen S.L."/>
            <person name="Zaremba-Niedzwiedzka K."/>
            <person name="Martijn J."/>
            <person name="Lind A.E."/>
            <person name="van Eijk R."/>
            <person name="Schleper C."/>
            <person name="Guy L."/>
            <person name="Ettema T.J."/>
        </authorList>
    </citation>
    <scope>NUCLEOTIDE SEQUENCE</scope>
</reference>
<sequence length="140" mass="15533">MMSEKEFTVQSYLEFINSKELVGSKCKNCGELYAPPRKLCTKCNKADMEWVTLSGKGKLAAFSCIGVGTKFMVDKGYSMKKPYCFSIIKLDEGPMISGQLIGVDESKPETIKIDTPVHVKFLETDLEGGETRIDLGFEPS</sequence>
<dbReference type="PANTHER" id="PTHR34075:SF4">
    <property type="entry name" value="DUF35 DOMAIN-CONTAINING PROTEIN"/>
    <property type="match status" value="1"/>
</dbReference>
<accession>A0A0F9PF35</accession>
<dbReference type="SUPFAM" id="SSF50249">
    <property type="entry name" value="Nucleic acid-binding proteins"/>
    <property type="match status" value="1"/>
</dbReference>
<evidence type="ECO:0008006" key="4">
    <source>
        <dbReference type="Google" id="ProtNLM"/>
    </source>
</evidence>
<evidence type="ECO:0000313" key="3">
    <source>
        <dbReference type="EMBL" id="KKN30410.1"/>
    </source>
</evidence>
<proteinExistence type="predicted"/>
<dbReference type="InterPro" id="IPR052513">
    <property type="entry name" value="Thioester_dehydratase-like"/>
</dbReference>
<dbReference type="InterPro" id="IPR022002">
    <property type="entry name" value="ChsH2_Znr"/>
</dbReference>
<dbReference type="PANTHER" id="PTHR34075">
    <property type="entry name" value="BLR3430 PROTEIN"/>
    <property type="match status" value="1"/>
</dbReference>
<dbReference type="Pfam" id="PF01796">
    <property type="entry name" value="OB_ChsH2_C"/>
    <property type="match status" value="1"/>
</dbReference>
<dbReference type="AlphaFoldDB" id="A0A0F9PF35"/>
<feature type="domain" description="ChsH2 C-terminal OB-fold" evidence="1">
    <location>
        <begin position="50"/>
        <end position="121"/>
    </location>
</feature>
<gene>
    <name evidence="3" type="ORF">LCGC14_0834180</name>
</gene>
<evidence type="ECO:0000259" key="2">
    <source>
        <dbReference type="Pfam" id="PF12172"/>
    </source>
</evidence>
<dbReference type="Gene3D" id="6.10.30.10">
    <property type="match status" value="1"/>
</dbReference>
<name>A0A0F9PF35_9ZZZZ</name>